<dbReference type="GO" id="GO:0003700">
    <property type="term" value="F:DNA-binding transcription factor activity"/>
    <property type="evidence" value="ECO:0007669"/>
    <property type="project" value="TreeGrafter"/>
</dbReference>
<dbReference type="HOGENOM" id="CLU_069356_2_1_11"/>
<evidence type="ECO:0000256" key="3">
    <source>
        <dbReference type="SAM" id="MobiDB-lite"/>
    </source>
</evidence>
<dbReference type="Pfam" id="PF00440">
    <property type="entry name" value="TetR_N"/>
    <property type="match status" value="1"/>
</dbReference>
<name>Q73YV7_MYCPA</name>
<dbReference type="InterPro" id="IPR001647">
    <property type="entry name" value="HTH_TetR"/>
</dbReference>
<dbReference type="PROSITE" id="PS50977">
    <property type="entry name" value="HTH_TETR_2"/>
    <property type="match status" value="1"/>
</dbReference>
<proteinExistence type="predicted"/>
<organism evidence="5 6">
    <name type="scientific">Mycolicibacterium paratuberculosis (strain ATCC BAA-968 / K-10)</name>
    <name type="common">Mycobacterium paratuberculosis</name>
    <dbReference type="NCBI Taxonomy" id="262316"/>
    <lineage>
        <taxon>Bacteria</taxon>
        <taxon>Bacillati</taxon>
        <taxon>Actinomycetota</taxon>
        <taxon>Actinomycetes</taxon>
        <taxon>Mycobacteriales</taxon>
        <taxon>Mycobacteriaceae</taxon>
        <taxon>Mycobacterium</taxon>
        <taxon>Mycobacterium avium complex (MAC)</taxon>
    </lineage>
</organism>
<sequence>MGFECRIDEGDGMPSANSSSLRDRRRAELLSQIQQTAHQLFAERGFEAVTTEDIAAAAGISISTYFRYAPTKEGLLVDPAREVAATIVGAYRTRPAHESAVEALIQLFITHAKEVGAAGDFDTWRHAVATAPHLLRKSVLMSETDHSNLIQQVAQRMNVTAALDIRPALLVHTSLATVQFVLDGWLSSDIDESRPFHEQLEEALRITLAGFDRPSDATPGRR</sequence>
<protein>
    <recommendedName>
        <fullName evidence="4">HTH tetR-type domain-containing protein</fullName>
    </recommendedName>
</protein>
<dbReference type="STRING" id="262316.MAP_1848c"/>
<dbReference type="AlphaFoldDB" id="Q73YV7"/>
<keyword evidence="6" id="KW-1185">Reference proteome</keyword>
<evidence type="ECO:0000256" key="1">
    <source>
        <dbReference type="ARBA" id="ARBA00023125"/>
    </source>
</evidence>
<dbReference type="KEGG" id="mpa:MAP_1848c"/>
<dbReference type="Gene3D" id="1.10.357.10">
    <property type="entry name" value="Tetracycline Repressor, domain 2"/>
    <property type="match status" value="1"/>
</dbReference>
<dbReference type="PRINTS" id="PR00455">
    <property type="entry name" value="HTHTETR"/>
</dbReference>
<dbReference type="eggNOG" id="COG1309">
    <property type="taxonomic scope" value="Bacteria"/>
</dbReference>
<dbReference type="GO" id="GO:0000976">
    <property type="term" value="F:transcription cis-regulatory region binding"/>
    <property type="evidence" value="ECO:0007669"/>
    <property type="project" value="TreeGrafter"/>
</dbReference>
<evidence type="ECO:0000313" key="5">
    <source>
        <dbReference type="EMBL" id="AAS04165.1"/>
    </source>
</evidence>
<dbReference type="PANTHER" id="PTHR30055:SF226">
    <property type="entry name" value="HTH-TYPE TRANSCRIPTIONAL REGULATOR PKSA"/>
    <property type="match status" value="1"/>
</dbReference>
<evidence type="ECO:0000313" key="6">
    <source>
        <dbReference type="Proteomes" id="UP000000580"/>
    </source>
</evidence>
<dbReference type="InterPro" id="IPR009057">
    <property type="entry name" value="Homeodomain-like_sf"/>
</dbReference>
<dbReference type="PANTHER" id="PTHR30055">
    <property type="entry name" value="HTH-TYPE TRANSCRIPTIONAL REGULATOR RUTR"/>
    <property type="match status" value="1"/>
</dbReference>
<dbReference type="Proteomes" id="UP000000580">
    <property type="component" value="Chromosome"/>
</dbReference>
<gene>
    <name evidence="5" type="ordered locus">MAP_1848c</name>
</gene>
<dbReference type="SUPFAM" id="SSF46689">
    <property type="entry name" value="Homeodomain-like"/>
    <property type="match status" value="1"/>
</dbReference>
<feature type="DNA-binding region" description="H-T-H motif" evidence="2">
    <location>
        <begin position="50"/>
        <end position="69"/>
    </location>
</feature>
<evidence type="ECO:0000259" key="4">
    <source>
        <dbReference type="PROSITE" id="PS50977"/>
    </source>
</evidence>
<dbReference type="EMBL" id="AE016958">
    <property type="protein sequence ID" value="AAS04165.1"/>
    <property type="molecule type" value="Genomic_DNA"/>
</dbReference>
<accession>Q73YV7</accession>
<keyword evidence="1 2" id="KW-0238">DNA-binding</keyword>
<reference evidence="5 6" key="1">
    <citation type="journal article" date="2005" name="Proc. Natl. Acad. Sci. U.S.A.">
        <title>The complete genome sequence of Mycobacterium avium subspecies paratuberculosis.</title>
        <authorList>
            <person name="Li L."/>
            <person name="Bannantine J.P."/>
            <person name="Zhang Q."/>
            <person name="Amonsin A."/>
            <person name="May B.J."/>
            <person name="Alt D."/>
            <person name="Banerji N."/>
            <person name="Kanjilal S."/>
            <person name="Kapur V."/>
        </authorList>
    </citation>
    <scope>NUCLEOTIDE SEQUENCE [LARGE SCALE GENOMIC DNA]</scope>
    <source>
        <strain evidence="6">ATCC BAA-968 / K-10</strain>
    </source>
</reference>
<feature type="domain" description="HTH tetR-type" evidence="4">
    <location>
        <begin position="27"/>
        <end position="87"/>
    </location>
</feature>
<feature type="region of interest" description="Disordered" evidence="3">
    <location>
        <begin position="1"/>
        <end position="21"/>
    </location>
</feature>
<dbReference type="InterPro" id="IPR050109">
    <property type="entry name" value="HTH-type_TetR-like_transc_reg"/>
</dbReference>
<evidence type="ECO:0000256" key="2">
    <source>
        <dbReference type="PROSITE-ProRule" id="PRU00335"/>
    </source>
</evidence>